<comment type="caution">
    <text evidence="2">The sequence shown here is derived from an EMBL/GenBank/DDBJ whole genome shotgun (WGS) entry which is preliminary data.</text>
</comment>
<feature type="domain" description="Polysaccharide pyruvyl transferase" evidence="1">
    <location>
        <begin position="13"/>
        <end position="268"/>
    </location>
</feature>
<reference evidence="2 3" key="1">
    <citation type="submission" date="2018-07" db="EMBL/GenBank/DDBJ databases">
        <title>Genome analysis of Runella aurantiaca.</title>
        <authorList>
            <person name="Yang X."/>
        </authorList>
    </citation>
    <scope>NUCLEOTIDE SEQUENCE [LARGE SCALE GENOMIC DNA]</scope>
    <source>
        <strain evidence="2 3">YX9</strain>
    </source>
</reference>
<keyword evidence="2" id="KW-0808">Transferase</keyword>
<protein>
    <submittedName>
        <fullName evidence="2">Polysaccharide pyruvyl transferase family protein</fullName>
    </submittedName>
</protein>
<evidence type="ECO:0000313" key="2">
    <source>
        <dbReference type="EMBL" id="RDB04732.1"/>
    </source>
</evidence>
<accession>A0A369I6R3</accession>
<evidence type="ECO:0000259" key="1">
    <source>
        <dbReference type="Pfam" id="PF04230"/>
    </source>
</evidence>
<evidence type="ECO:0000313" key="3">
    <source>
        <dbReference type="Proteomes" id="UP000253141"/>
    </source>
</evidence>
<dbReference type="InterPro" id="IPR007345">
    <property type="entry name" value="Polysacch_pyruvyl_Trfase"/>
</dbReference>
<dbReference type="EMBL" id="QPIW01000014">
    <property type="protein sequence ID" value="RDB04732.1"/>
    <property type="molecule type" value="Genomic_DNA"/>
</dbReference>
<dbReference type="Proteomes" id="UP000253141">
    <property type="component" value="Unassembled WGS sequence"/>
</dbReference>
<dbReference type="Pfam" id="PF04230">
    <property type="entry name" value="PS_pyruv_trans"/>
    <property type="match status" value="1"/>
</dbReference>
<dbReference type="AlphaFoldDB" id="A0A369I6R3"/>
<gene>
    <name evidence="2" type="ORF">DVG78_17385</name>
</gene>
<dbReference type="RefSeq" id="WP_114462324.1">
    <property type="nucleotide sequence ID" value="NZ_QPIW01000014.1"/>
</dbReference>
<keyword evidence="3" id="KW-1185">Reference proteome</keyword>
<sequence length="337" mass="38071">MKIGIWGLYDKGNFGDDLMAILFVNYLISEGFEVTAYNLSDNLASEISCSSIKSIDYFVDYNDVIVIGGGGMLVNNSFLKFALKESEFKFEMSFMHLFNSLRKYNKKIIPISIGGANSIKLNNPYKNKIFSTQYTLNGSVRLPSDLLLVENSIFEYFPDIVLSTSIFFKPINVVSAKKKKKIVLNLKNKTARPLIDSFIKNDIFDIFDVYTFKSHAAPLSHIGNYEFEISGKNFDFNKIHEGVDFLKDADFVISSKLHVGVAAASFGAFFISYKGPSKAKEFLKNSNNENYIIDDVNSLSNLLSSFDSKKNNSFLIDNQRDDSLKHFAFLLNTLNKL</sequence>
<organism evidence="2 3">
    <name type="scientific">Runella aurantiaca</name>
    <dbReference type="NCBI Taxonomy" id="2282308"/>
    <lineage>
        <taxon>Bacteria</taxon>
        <taxon>Pseudomonadati</taxon>
        <taxon>Bacteroidota</taxon>
        <taxon>Cytophagia</taxon>
        <taxon>Cytophagales</taxon>
        <taxon>Spirosomataceae</taxon>
        <taxon>Runella</taxon>
    </lineage>
</organism>
<name>A0A369I6R3_9BACT</name>
<dbReference type="OrthoDB" id="979302at2"/>
<proteinExistence type="predicted"/>
<dbReference type="GO" id="GO:0016740">
    <property type="term" value="F:transferase activity"/>
    <property type="evidence" value="ECO:0007669"/>
    <property type="project" value="UniProtKB-KW"/>
</dbReference>